<dbReference type="SUPFAM" id="SSF53901">
    <property type="entry name" value="Thiolase-like"/>
    <property type="match status" value="2"/>
</dbReference>
<dbReference type="Pfam" id="PF00109">
    <property type="entry name" value="ketoacyl-synt"/>
    <property type="match status" value="1"/>
</dbReference>
<dbReference type="Gene3D" id="3.40.47.10">
    <property type="match status" value="1"/>
</dbReference>
<evidence type="ECO:0000256" key="11">
    <source>
        <dbReference type="ARBA" id="ARBA00037576"/>
    </source>
</evidence>
<evidence type="ECO:0000259" key="15">
    <source>
        <dbReference type="PROSITE" id="PS52004"/>
    </source>
</evidence>
<name>A0A9J6ZTV9_9GAMM</name>
<evidence type="ECO:0000256" key="6">
    <source>
        <dbReference type="ARBA" id="ARBA00022519"/>
    </source>
</evidence>
<keyword evidence="5" id="KW-1003">Cell membrane</keyword>
<dbReference type="CDD" id="cd00834">
    <property type="entry name" value="KAS_I_II"/>
    <property type="match status" value="1"/>
</dbReference>
<evidence type="ECO:0000256" key="12">
    <source>
        <dbReference type="ARBA" id="ARBA00039445"/>
    </source>
</evidence>
<evidence type="ECO:0000256" key="8">
    <source>
        <dbReference type="ARBA" id="ARBA00022692"/>
    </source>
</evidence>
<dbReference type="GO" id="GO:0004315">
    <property type="term" value="F:3-oxoacyl-[acyl-carrier-protein] synthase activity"/>
    <property type="evidence" value="ECO:0007669"/>
    <property type="project" value="InterPro"/>
</dbReference>
<dbReference type="GO" id="GO:0005886">
    <property type="term" value="C:plasma membrane"/>
    <property type="evidence" value="ECO:0007669"/>
    <property type="project" value="UniProtKB-SubCell"/>
</dbReference>
<keyword evidence="6" id="KW-0997">Cell inner membrane</keyword>
<dbReference type="InterPro" id="IPR018201">
    <property type="entry name" value="Ketoacyl_synth_AS"/>
</dbReference>
<dbReference type="Pfam" id="PF02801">
    <property type="entry name" value="Ketoacyl-synt_C"/>
    <property type="match status" value="1"/>
</dbReference>
<dbReference type="PROSITE" id="PS00606">
    <property type="entry name" value="KS3_1"/>
    <property type="match status" value="1"/>
</dbReference>
<evidence type="ECO:0000256" key="13">
    <source>
        <dbReference type="ARBA" id="ARBA00041756"/>
    </source>
</evidence>
<dbReference type="InterPro" id="IPR014031">
    <property type="entry name" value="Ketoacyl_synth_C"/>
</dbReference>
<keyword evidence="7 14" id="KW-0808">Transferase</keyword>
<proteinExistence type="inferred from homology"/>
<protein>
    <recommendedName>
        <fullName evidence="12">Nodulation protein E</fullName>
    </recommendedName>
    <alternativeName>
        <fullName evidence="13">Host-specificity of nodulation protein B</fullName>
    </alternativeName>
</protein>
<evidence type="ECO:0000256" key="5">
    <source>
        <dbReference type="ARBA" id="ARBA00022475"/>
    </source>
</evidence>
<dbReference type="GO" id="GO:0006633">
    <property type="term" value="P:fatty acid biosynthetic process"/>
    <property type="evidence" value="ECO:0007669"/>
    <property type="project" value="InterPro"/>
</dbReference>
<comment type="subcellular location">
    <subcellularLocation>
        <location evidence="1">Cell inner membrane</location>
    </subcellularLocation>
</comment>
<dbReference type="PANTHER" id="PTHR11712:SF352">
    <property type="entry name" value="3-OXOACYL-[ACYL-CARRIER-PROTEIN] SYNTHASE"/>
    <property type="match status" value="1"/>
</dbReference>
<keyword evidence="9" id="KW-1133">Transmembrane helix</keyword>
<dbReference type="SMART" id="SM00825">
    <property type="entry name" value="PKS_KS"/>
    <property type="match status" value="1"/>
</dbReference>
<evidence type="ECO:0000256" key="10">
    <source>
        <dbReference type="ARBA" id="ARBA00023136"/>
    </source>
</evidence>
<dbReference type="InterPro" id="IPR020841">
    <property type="entry name" value="PKS_Beta-ketoAc_synthase_dom"/>
</dbReference>
<feature type="domain" description="Ketosynthase family 3 (KS3)" evidence="15">
    <location>
        <begin position="2"/>
        <end position="400"/>
    </location>
</feature>
<accession>A0A9J6ZTV9</accession>
<evidence type="ECO:0000313" key="17">
    <source>
        <dbReference type="Proteomes" id="UP001056649"/>
    </source>
</evidence>
<evidence type="ECO:0000256" key="3">
    <source>
        <dbReference type="ARBA" id="ARBA00008467"/>
    </source>
</evidence>
<evidence type="ECO:0000256" key="7">
    <source>
        <dbReference type="ARBA" id="ARBA00022679"/>
    </source>
</evidence>
<dbReference type="InterPro" id="IPR014030">
    <property type="entry name" value="Ketoacyl_synth_N"/>
</dbReference>
<dbReference type="NCBIfam" id="NF005589">
    <property type="entry name" value="PRK07314.1"/>
    <property type="match status" value="1"/>
</dbReference>
<dbReference type="KEGG" id="eps:L0Y14_08340"/>
<keyword evidence="17" id="KW-1185">Reference proteome</keyword>
<dbReference type="Proteomes" id="UP001056649">
    <property type="component" value="Chromosome"/>
</dbReference>
<evidence type="ECO:0000256" key="14">
    <source>
        <dbReference type="RuleBase" id="RU003694"/>
    </source>
</evidence>
<keyword evidence="8" id="KW-0812">Transmembrane</keyword>
<reference evidence="16" key="1">
    <citation type="journal article" date="2022" name="Mol. Ecol. Resour.">
        <title>The complete and closed genome of the facultative generalist Candidatus Endoriftia persephone from deep-sea hydrothermal vents.</title>
        <authorList>
            <person name="de Oliveira A.L."/>
            <person name="Srivastava A."/>
            <person name="Espada-Hinojosa S."/>
            <person name="Bright M."/>
        </authorList>
    </citation>
    <scope>NUCLEOTIDE SEQUENCE</scope>
    <source>
        <strain evidence="16">Tica-EPR-9o50.N</strain>
    </source>
</reference>
<sequence length="403" mass="42353">MMRRVLITGLGVVSPLGNDIGSVSASLRSGASGIHRLRRIDTADLKVQIGAEVDDTVFADPDSDLNYSHLDRFSKFAVKAAAEALLDSKLPPEAFERMVAIIGTGCGGKETDEETYCRLYKEGKLRAHPITIPKGMPSAAASQVSMQFGIRGPVFSVTSACSSSAHAIAQGVMMIRSGMADVVIAGGTDAPFTFGLLKAWEALRVLSRDTCRPFSEDRSGLVLGEGVGMLVLESESHALARGAQVHAELAGIGMSSDASHITDPSVDGAVRAMRLCLQDAGVSADQVDYINAHGTATKANDVSETAAIRKVFGAHAEKLKVSSTKSMHGHALGAAGGIELVSTVLAMQQGFVPPTINFTRPGEGCDLDYVVNAAEPMEFDLALSNSFAFGGLNAVLAVRRFQD</sequence>
<comment type="pathway">
    <text evidence="2">Lipid metabolism; fatty acid biosynthesis.</text>
</comment>
<dbReference type="AlphaFoldDB" id="A0A9J6ZTV9"/>
<evidence type="ECO:0000313" key="16">
    <source>
        <dbReference type="EMBL" id="USF86162.1"/>
    </source>
</evidence>
<evidence type="ECO:0000256" key="2">
    <source>
        <dbReference type="ARBA" id="ARBA00005194"/>
    </source>
</evidence>
<evidence type="ECO:0000256" key="4">
    <source>
        <dbReference type="ARBA" id="ARBA00022458"/>
    </source>
</evidence>
<gene>
    <name evidence="16" type="ORF">L0Y14_08340</name>
</gene>
<evidence type="ECO:0000256" key="9">
    <source>
        <dbReference type="ARBA" id="ARBA00022989"/>
    </source>
</evidence>
<dbReference type="PROSITE" id="PS52004">
    <property type="entry name" value="KS3_2"/>
    <property type="match status" value="1"/>
</dbReference>
<evidence type="ECO:0000256" key="1">
    <source>
        <dbReference type="ARBA" id="ARBA00004533"/>
    </source>
</evidence>
<keyword evidence="10" id="KW-0472">Membrane</keyword>
<dbReference type="InterPro" id="IPR000794">
    <property type="entry name" value="Beta-ketoacyl_synthase"/>
</dbReference>
<organism evidence="16 17">
    <name type="scientific">Candidatus Endoriftia persephonae</name>
    <dbReference type="NCBI Taxonomy" id="393765"/>
    <lineage>
        <taxon>Bacteria</taxon>
        <taxon>Pseudomonadati</taxon>
        <taxon>Pseudomonadota</taxon>
        <taxon>Gammaproteobacteria</taxon>
        <taxon>Chromatiales</taxon>
        <taxon>Sedimenticolaceae</taxon>
        <taxon>Candidatus Endoriftia</taxon>
    </lineage>
</organism>
<keyword evidence="4" id="KW-0536">Nodulation</keyword>
<dbReference type="PANTHER" id="PTHR11712">
    <property type="entry name" value="POLYKETIDE SYNTHASE-RELATED"/>
    <property type="match status" value="1"/>
</dbReference>
<dbReference type="EMBL" id="CP090569">
    <property type="protein sequence ID" value="USF86162.1"/>
    <property type="molecule type" value="Genomic_DNA"/>
</dbReference>
<dbReference type="InterPro" id="IPR016039">
    <property type="entry name" value="Thiolase-like"/>
</dbReference>
<comment type="similarity">
    <text evidence="3 14">Belongs to the thiolase-like superfamily. Beta-ketoacyl-ACP synthases family.</text>
</comment>
<comment type="function">
    <text evidence="11">Proposed to synthesize NOD factor fatty acyl chain. Involved in the synthesis of a highly unsaturated fatty acid moiety, which forms part of a lipo-oligosaccharide that is responsible for host specificity.</text>
</comment>